<evidence type="ECO:0000256" key="1">
    <source>
        <dbReference type="SAM" id="MobiDB-lite"/>
    </source>
</evidence>
<reference evidence="3 4" key="1">
    <citation type="submission" date="2019-08" db="EMBL/GenBank/DDBJ databases">
        <title>In-depth cultivation of the pig gut microbiome towards novel bacterial diversity and tailored functional studies.</title>
        <authorList>
            <person name="Wylensek D."/>
            <person name="Hitch T.C.A."/>
            <person name="Clavel T."/>
        </authorList>
    </citation>
    <scope>NUCLEOTIDE SEQUENCE [LARGE SCALE GENOMIC DNA]</scope>
    <source>
        <strain evidence="3 4">CA-Schmier-601-WT-1</strain>
    </source>
</reference>
<evidence type="ECO:0000259" key="2">
    <source>
        <dbReference type="Pfam" id="PF13280"/>
    </source>
</evidence>
<dbReference type="PANTHER" id="PTHR34580:SF1">
    <property type="entry name" value="PROTEIN PAFC"/>
    <property type="match status" value="1"/>
</dbReference>
<dbReference type="PROSITE" id="PS52050">
    <property type="entry name" value="WYL"/>
    <property type="match status" value="2"/>
</dbReference>
<organism evidence="3 4">
    <name type="scientific">Olsenella porci</name>
    <dbReference type="NCBI Taxonomy" id="2652279"/>
    <lineage>
        <taxon>Bacteria</taxon>
        <taxon>Bacillati</taxon>
        <taxon>Actinomycetota</taxon>
        <taxon>Coriobacteriia</taxon>
        <taxon>Coriobacteriales</taxon>
        <taxon>Atopobiaceae</taxon>
        <taxon>Olsenella</taxon>
    </lineage>
</organism>
<dbReference type="EMBL" id="VUNC01000001">
    <property type="protein sequence ID" value="MST71658.1"/>
    <property type="molecule type" value="Genomic_DNA"/>
</dbReference>
<accession>A0A6N7XKA4</accession>
<dbReference type="InterPro" id="IPR051534">
    <property type="entry name" value="CBASS_pafABC_assoc_protein"/>
</dbReference>
<dbReference type="Pfam" id="PF13280">
    <property type="entry name" value="WYL"/>
    <property type="match status" value="2"/>
</dbReference>
<feature type="domain" description="WYL" evidence="2">
    <location>
        <begin position="215"/>
        <end position="285"/>
    </location>
</feature>
<proteinExistence type="predicted"/>
<protein>
    <submittedName>
        <fullName evidence="3">WYL domain-containing protein</fullName>
    </submittedName>
</protein>
<sequence length="725" mass="79640">MHPLPKEVRIVHLFIVRVYVLSCVRGLRYPAIGEALPRFASYVPHAHTSRPDTSRGSDMSREHRGEDAGERVTRDDERARRVAGLLMSFSGSRRPLTSGEIRNAYYPELSSESFRRAFSRDREVLAQCGMVIQNVAQSGEDASWVVDERLSFVQPSELLPEEALTLDVACAPLVTDPDFPYRSDLRLALAKLDRHFGSATPVFVGEGAGGVGTVARELMECLAARIAVRVTYVDAMGRETKRVLAPYGSFGLRGNTYLVAASKASKGSGWGEAHTFRLDRFKSARRIEGRSYQVPGDFCLRDFLKLPFQAGPIIATCSFSFPTPPNQELREQLEGRGTWEDDAHERTVWTAGVSDLGLASSWAVAAGAIPIGPNTLVDQWRTLLEDALASARDASSCLDVLPSQHQLPSAASLKRRAARMGRKGGIDEARELAALLGALTREGDQVSAASVAARLGCGIAHARHLLMLVATSWDEEELNLPLMYGEDDDTLTLAFDRGVKGRPLRLSLSETYALLAALDSIGVGDGDPIVTQLRESIGAVGQLSPRSKELERAMSAEASNETYETCVRAIANRMWLSFSYTASPDSPSTRKVAPRGLRSSEGRWYLDGFDIVRRGERTFRLDRMREPRCEKPKQQSAIQSPNTHGDAKRVVVRFASESLAYSRSWNDLAILSRDEDGGVTTSLPWYGGQWLVRNLASCGSNVTVGDDRLREAIASYCDALLGQER</sequence>
<dbReference type="Proteomes" id="UP000469325">
    <property type="component" value="Unassembled WGS sequence"/>
</dbReference>
<comment type="caution">
    <text evidence="3">The sequence shown here is derived from an EMBL/GenBank/DDBJ whole genome shotgun (WGS) entry which is preliminary data.</text>
</comment>
<dbReference type="InterPro" id="IPR026881">
    <property type="entry name" value="WYL_dom"/>
</dbReference>
<name>A0A6N7XKA4_9ACTN</name>
<feature type="region of interest" description="Disordered" evidence="1">
    <location>
        <begin position="45"/>
        <end position="75"/>
    </location>
</feature>
<dbReference type="AlphaFoldDB" id="A0A6N7XKA4"/>
<gene>
    <name evidence="3" type="ORF">FYJ68_00770</name>
</gene>
<keyword evidence="4" id="KW-1185">Reference proteome</keyword>
<dbReference type="PANTHER" id="PTHR34580">
    <property type="match status" value="1"/>
</dbReference>
<evidence type="ECO:0000313" key="4">
    <source>
        <dbReference type="Proteomes" id="UP000469325"/>
    </source>
</evidence>
<feature type="domain" description="WYL" evidence="2">
    <location>
        <begin position="562"/>
        <end position="627"/>
    </location>
</feature>
<feature type="compositionally biased region" description="Basic and acidic residues" evidence="1">
    <location>
        <begin position="49"/>
        <end position="75"/>
    </location>
</feature>
<evidence type="ECO:0000313" key="3">
    <source>
        <dbReference type="EMBL" id="MST71658.1"/>
    </source>
</evidence>